<sequence>MKSIYKPVAPYTAYLANGSTTSFTYNFLLLYAEDLSVYIDQELQTTGYTIDGVFSETGGTVTFLTPPAKGKKVYLVRLVQLYRIIEYQDNGDLLADTVNNDFDRIWQVLTQGYWALQFCMRRSPWGGPWEGQGFRISDIADPIDDQDAVTKKYAEEHYNMNRWRADWSATTAYYAHDGVHCDGSSWYCEHDNTGIRPGSNTYYWTMMAQKGDKGDKGDQGVADAQATFKTAIKLDGSLNNYITPGLYYNDDTAQATSANVYPENNIEGEMEVYYIDPANTDVVQKFTSSKNNYYARVNWGGKWSAWLRFATSTDLANYYTKTEINAKFANYYTKSEVDNLISNGGGGGGDSSGASYEFGAVGSYALVTVSDAFPCGEGGSIAGSSLRFSSVYDGGKVYSGGSTPAGTWRAFGNSVIGNCGGLILAARIA</sequence>
<dbReference type="EMBL" id="AAHDIR010000004">
    <property type="protein sequence ID" value="EBU8204118.1"/>
    <property type="molecule type" value="Genomic_DNA"/>
</dbReference>
<protein>
    <recommendedName>
        <fullName evidence="2">Phage tail protein</fullName>
    </recommendedName>
</protein>
<reference evidence="1" key="1">
    <citation type="submission" date="2018-05" db="EMBL/GenBank/DDBJ databases">
        <authorList>
            <person name="Ashton P.M."/>
            <person name="Dallman T."/>
            <person name="Nair S."/>
            <person name="De Pinna E."/>
            <person name="Peters T."/>
            <person name="Grant K."/>
        </authorList>
    </citation>
    <scope>NUCLEOTIDE SEQUENCE</scope>
    <source>
        <strain evidence="1">374031</strain>
    </source>
</reference>
<dbReference type="AlphaFoldDB" id="A0A5V6PWU3"/>
<gene>
    <name evidence="1" type="ORF">DLM21_07070</name>
</gene>
<accession>A0A5V6PWU3</accession>
<organism evidence="1">
    <name type="scientific">Salmonella enterica subsp. enterica serovar Cardoner</name>
    <dbReference type="NCBI Taxonomy" id="2564309"/>
    <lineage>
        <taxon>Bacteria</taxon>
        <taxon>Pseudomonadati</taxon>
        <taxon>Pseudomonadota</taxon>
        <taxon>Gammaproteobacteria</taxon>
        <taxon>Enterobacterales</taxon>
        <taxon>Enterobacteriaceae</taxon>
        <taxon>Salmonella</taxon>
    </lineage>
</organism>
<dbReference type="CDD" id="cd19958">
    <property type="entry name" value="pyocin_knob"/>
    <property type="match status" value="1"/>
</dbReference>
<evidence type="ECO:0000313" key="1">
    <source>
        <dbReference type="EMBL" id="EBU8204118.1"/>
    </source>
</evidence>
<comment type="caution">
    <text evidence="1">The sequence shown here is derived from an EMBL/GenBank/DDBJ whole genome shotgun (WGS) entry which is preliminary data.</text>
</comment>
<evidence type="ECO:0008006" key="2">
    <source>
        <dbReference type="Google" id="ProtNLM"/>
    </source>
</evidence>
<name>A0A5V6PWU3_SALET</name>
<proteinExistence type="predicted"/>